<name>A0ABU9UD66_9SPIR</name>
<protein>
    <submittedName>
        <fullName evidence="2">Uncharacterized protein</fullName>
    </submittedName>
</protein>
<keyword evidence="1" id="KW-0472">Membrane</keyword>
<dbReference type="EMBL" id="JBCHKQ010000004">
    <property type="protein sequence ID" value="MEM5948605.1"/>
    <property type="molecule type" value="Genomic_DNA"/>
</dbReference>
<accession>A0ABU9UD66</accession>
<keyword evidence="1" id="KW-0812">Transmembrane</keyword>
<dbReference type="RefSeq" id="WP_420070056.1">
    <property type="nucleotide sequence ID" value="NZ_JBCHKQ010000004.1"/>
</dbReference>
<comment type="caution">
    <text evidence="2">The sequence shown here is derived from an EMBL/GenBank/DDBJ whole genome shotgun (WGS) entry which is preliminary data.</text>
</comment>
<feature type="transmembrane region" description="Helical" evidence="1">
    <location>
        <begin position="57"/>
        <end position="78"/>
    </location>
</feature>
<dbReference type="Proteomes" id="UP001466331">
    <property type="component" value="Unassembled WGS sequence"/>
</dbReference>
<reference evidence="2 3" key="1">
    <citation type="submission" date="2024-03" db="EMBL/GenBank/DDBJ databases">
        <title>Ignisphaera cupida sp. nov., a hyperthermophilic hydrolytic archaeon from a hot spring of Kamchatka, and proposal of Ignisphaeraceae fam. nov.</title>
        <authorList>
            <person name="Podosokorskaya O.A."/>
            <person name="Elcheninov A.G."/>
            <person name="Maltseva A.I."/>
            <person name="Zayulina K.S."/>
            <person name="Novikov A."/>
            <person name="Merkel A.Y."/>
        </authorList>
    </citation>
    <scope>NUCLEOTIDE SEQUENCE [LARGE SCALE GENOMIC DNA]</scope>
    <source>
        <strain evidence="2 3">38H-sp</strain>
    </source>
</reference>
<proteinExistence type="predicted"/>
<keyword evidence="1" id="KW-1133">Transmembrane helix</keyword>
<feature type="transmembrane region" description="Helical" evidence="1">
    <location>
        <begin position="14"/>
        <end position="36"/>
    </location>
</feature>
<keyword evidence="3" id="KW-1185">Reference proteome</keyword>
<evidence type="ECO:0000313" key="2">
    <source>
        <dbReference type="EMBL" id="MEM5948605.1"/>
    </source>
</evidence>
<gene>
    <name evidence="2" type="ORF">WKV44_08615</name>
</gene>
<organism evidence="2 3">
    <name type="scientific">Rarispira pelagica</name>
    <dbReference type="NCBI Taxonomy" id="3141764"/>
    <lineage>
        <taxon>Bacteria</taxon>
        <taxon>Pseudomonadati</taxon>
        <taxon>Spirochaetota</taxon>
        <taxon>Spirochaetia</taxon>
        <taxon>Winmispirales</taxon>
        <taxon>Winmispiraceae</taxon>
        <taxon>Rarispira</taxon>
    </lineage>
</organism>
<feature type="transmembrane region" description="Helical" evidence="1">
    <location>
        <begin position="90"/>
        <end position="107"/>
    </location>
</feature>
<evidence type="ECO:0000313" key="3">
    <source>
        <dbReference type="Proteomes" id="UP001466331"/>
    </source>
</evidence>
<sequence length="244" mass="27237">MSTTYLKELVSNPVLFASIAGYFAGLAVAFPAKALLSTLIRQLVKKKQKKSARKDSRFFTAFLLAMILAVFFLVISIFVSDGLWAPDYRMLMASIVWAAIGFIGGIIPVLHAPLIALAIGLNLWILFSISPPWHPAYQRKTGIYLTHAMVAARASDYTTLRLNITGKKIKTPQHKLTIRYAEIPPAFILIPYTAIWSEEEASLPSLLKRLTELKLYETDIGNTILLQNITVFIKDNQLCINPGR</sequence>
<evidence type="ECO:0000256" key="1">
    <source>
        <dbReference type="SAM" id="Phobius"/>
    </source>
</evidence>